<dbReference type="PANTHER" id="PTHR14819">
    <property type="entry name" value="GTP-BINDING"/>
    <property type="match status" value="1"/>
</dbReference>
<feature type="domain" description="VLIG-type G" evidence="3">
    <location>
        <begin position="854"/>
        <end position="1097"/>
    </location>
</feature>
<evidence type="ECO:0000256" key="2">
    <source>
        <dbReference type="SAM" id="MobiDB-lite"/>
    </source>
</evidence>
<keyword evidence="5" id="KW-1185">Reference proteome</keyword>
<evidence type="ECO:0000259" key="3">
    <source>
        <dbReference type="PROSITE" id="PS51717"/>
    </source>
</evidence>
<sequence length="1841" mass="210199">MAEGRDEDEPPSMNRAIEVALRQFLVEADAEKWKNKLQKYCMSVKTVPSVFHLTFKNDHESLAQQQDSQEDKEMADRVLRQLDEIKSLFVENRDAIAKVQKYQTKKESTRKDIEGNLPGKKMHNQEPGKCCSVDINALLEYLLTLQSGDIQIQPEACVRVPNNCSDQETDDEKGAAMQCDELDSQENQAGHSNTATDSPATEPGNDDEAQRSERSESESEAEDVETTHKKSLEVDSHEIEAQKDRQTQETYTENSGLREMVTKIGMSDWFPMSIPFTQIIKVVASNIEAPESLEPTQTSWYLLRQLFNYDGRAVRPDSSILLQSKISLQEEEEDNSEEGVNPIDALLCCYLCCDQEVQQILCKTLFACKLAFPLIYRDEKDSLVMSNWSLRDIILQFRDPNGQYVETSLVSDYPLPVVSFVRIGELPVSKSKLLNSLINGSSHETFFHRDCFGGQTRRLCSNGLVEATVFLPSKTSTSAGMARPFLTANLRGNVLEFDEQARLLAEVSHVIVVFVELEILRGQECLQSLRNLREKAEIILVVFKEMVRSTKSKSQEYTEEEKEIVASLPTVTAFSGRRPKAERELLSDLSRELAQKLVNENLNREIPFAQQLQQSDFDSFPGGTMKSAVALLIKIDAGDQTNLAQECLPLTALWLEYSQLLRKEYNIKSPEEIEVSSLRRAGIRNKQIEILKASKTLALTFAKVLNAASDCNDNFLLAKLYVQCIKLKLDEKSRKTFPALLERKRELVDKLGTKQMQERLRTEQQLKKLEKKLRSCSVGLEHLFREEGQLFEALQEAEIDILTDKRPLVNNLPKCFANLLMLGVPLEILDGDAGNIPSAWISAILKSCHELVGDKKIYVISVLGLQSSGKSTLLNTMFGLKFAVSAGRCTRGAFLQLVPVESGMPFDYVAVLDTEGLRAPELGLDKHHHDNELATLVIGLGDVTIINIKGENAAEMKDILQIAIHAFIRMKMANRMINIKRRCIFAHQNVAAAGAKEMMQEATFKMHQTLDDMTKETALGEGLNDVKRFGDILQFNRDTDIFFISDLLKGDPPMAPVNPGYSMGVQEVKQHLLHIFDREQKSYLGFSDFSHRVNDLWKAILSEDFVFSFRNSIERKAYIRLEKRLLKTMGDVEDRLEEWLQSTVANAIRVCSTCELIAETLARSKANLTEFLMKEFKDTSDILKRFFNESPYREYVLHFQEKTLENLKHSFRNLELETHRKMEAMCSEQREELEQGFQQQKWEQMVVARGNELTKRQKNVSAKQIREEFDKLWKQLESQFASQPKNKRLVIEKMIVDHLKQFYSSEGRTLDDVLRESPISLKPDESIENVVEHSLVPNRSTLYASIEGDSKCGTKPLSNAADAKKNRSVTVLTESKELVKAVVELAKKGSDIPTIHQMIRVGLQKLASEKFREQWIGLTNELEIRLTVIAFRFAFPHLVAMDRRFVDKSGQKAKLADSKERMWRLFESTVQGKCDSEIVAEYFMGHLRALVIRLTDWKVGADLRSRILNDLGRTKYHLIVCMLKDMADREDFDSLAKYIAVPYESAFYWLDQYINATFLGHSSQAGIELITIVKSLIDPQLESAKRSIQDSAAQSKSFQEWIEKLPSLMPADIQFGSNDLVQLKSYKSANLEEVVRTVVSEISNLKSRLMQHYSNVRNVKEVVCGETDLCSSVLSKIWGCKEQCPFCREPCCKSLLHHFDIDGSPHHCVQHRPQGVSGWHWVATREFMAQTCGSWLHLDTGPRRITFSCSACQYSTKPSENCVQRNFDPNYQHRYSAYRRYFPDWDIPPDERNSDAVFWKWFVWRFKEELERTKGIRMDRIPPEWRLVSKCAAIESLQGLI</sequence>
<dbReference type="OrthoDB" id="1597724at2759"/>
<name>A0A267EK39_9PLAT</name>
<gene>
    <name evidence="4" type="ORF">BOX15_Mlig019641g1</name>
</gene>
<dbReference type="Gene3D" id="3.40.50.300">
    <property type="entry name" value="P-loop containing nucleotide triphosphate hydrolases"/>
    <property type="match status" value="1"/>
</dbReference>
<dbReference type="EMBL" id="NIVC01002061">
    <property type="protein sequence ID" value="PAA61199.1"/>
    <property type="molecule type" value="Genomic_DNA"/>
</dbReference>
<dbReference type="Pfam" id="PF25496">
    <property type="entry name" value="URGCP"/>
    <property type="match status" value="1"/>
</dbReference>
<reference evidence="4 5" key="1">
    <citation type="submission" date="2017-06" db="EMBL/GenBank/DDBJ databases">
        <title>A platform for efficient transgenesis in Macrostomum lignano, a flatworm model organism for stem cell research.</title>
        <authorList>
            <person name="Berezikov E."/>
        </authorList>
    </citation>
    <scope>NUCLEOTIDE SEQUENCE [LARGE SCALE GENOMIC DNA]</scope>
    <source>
        <strain evidence="4">DV1</strain>
        <tissue evidence="4">Whole organism</tissue>
    </source>
</reference>
<evidence type="ECO:0000256" key="1">
    <source>
        <dbReference type="ARBA" id="ARBA00006828"/>
    </source>
</evidence>
<dbReference type="PANTHER" id="PTHR14819:SF25">
    <property type="entry name" value="CHROMOSOME UNDETERMINED SCAFFOLD_52, WHOLE GENOME SHOTGUN SEQUENCE"/>
    <property type="match status" value="1"/>
</dbReference>
<comment type="caution">
    <text evidence="4">The sequence shown here is derived from an EMBL/GenBank/DDBJ whole genome shotgun (WGS) entry which is preliminary data.</text>
</comment>
<dbReference type="InterPro" id="IPR030383">
    <property type="entry name" value="G_VLIG_dom"/>
</dbReference>
<evidence type="ECO:0000313" key="5">
    <source>
        <dbReference type="Proteomes" id="UP000215902"/>
    </source>
</evidence>
<proteinExistence type="inferred from homology"/>
<dbReference type="SUPFAM" id="SSF52540">
    <property type="entry name" value="P-loop containing nucleoside triphosphate hydrolases"/>
    <property type="match status" value="1"/>
</dbReference>
<dbReference type="InterPro" id="IPR027417">
    <property type="entry name" value="P-loop_NTPase"/>
</dbReference>
<dbReference type="STRING" id="282301.A0A267EK39"/>
<evidence type="ECO:0000313" key="4">
    <source>
        <dbReference type="EMBL" id="PAA61199.1"/>
    </source>
</evidence>
<feature type="region of interest" description="Disordered" evidence="2">
    <location>
        <begin position="107"/>
        <end position="127"/>
    </location>
</feature>
<protein>
    <recommendedName>
        <fullName evidence="3">VLIG-type G domain-containing protein</fullName>
    </recommendedName>
</protein>
<accession>A0A267EK39</accession>
<dbReference type="Proteomes" id="UP000215902">
    <property type="component" value="Unassembled WGS sequence"/>
</dbReference>
<organism evidence="4 5">
    <name type="scientific">Macrostomum lignano</name>
    <dbReference type="NCBI Taxonomy" id="282301"/>
    <lineage>
        <taxon>Eukaryota</taxon>
        <taxon>Metazoa</taxon>
        <taxon>Spiralia</taxon>
        <taxon>Lophotrochozoa</taxon>
        <taxon>Platyhelminthes</taxon>
        <taxon>Rhabditophora</taxon>
        <taxon>Macrostomorpha</taxon>
        <taxon>Macrostomida</taxon>
        <taxon>Macrostomidae</taxon>
        <taxon>Macrostomum</taxon>
    </lineage>
</organism>
<dbReference type="Pfam" id="PF25683">
    <property type="entry name" value="URGCP_GTPase"/>
    <property type="match status" value="1"/>
</dbReference>
<dbReference type="GO" id="GO:0005525">
    <property type="term" value="F:GTP binding"/>
    <property type="evidence" value="ECO:0007669"/>
    <property type="project" value="InterPro"/>
</dbReference>
<dbReference type="PROSITE" id="PS51717">
    <property type="entry name" value="G_VLIG"/>
    <property type="match status" value="1"/>
</dbReference>
<dbReference type="InterPro" id="IPR052986">
    <property type="entry name" value="VLIG_GTPase"/>
</dbReference>
<dbReference type="InterPro" id="IPR057365">
    <property type="entry name" value="URGCP"/>
</dbReference>
<feature type="region of interest" description="Disordered" evidence="2">
    <location>
        <begin position="183"/>
        <end position="254"/>
    </location>
</feature>
<feature type="compositionally biased region" description="Polar residues" evidence="2">
    <location>
        <begin position="185"/>
        <end position="199"/>
    </location>
</feature>
<feature type="compositionally biased region" description="Basic and acidic residues" evidence="2">
    <location>
        <begin position="208"/>
        <end position="217"/>
    </location>
</feature>
<comment type="similarity">
    <text evidence="1">Belongs to the TRAFAC class dynamin-like GTPase superfamily. Very large inducible GTPase (VLIG) family.</text>
</comment>
<feature type="compositionally biased region" description="Basic and acidic residues" evidence="2">
    <location>
        <begin position="225"/>
        <end position="247"/>
    </location>
</feature>